<dbReference type="RefSeq" id="WP_344225153.1">
    <property type="nucleotide sequence ID" value="NZ_BAAAQA010000025.1"/>
</dbReference>
<name>A0ABN2Y5T1_9MICC</name>
<evidence type="ECO:0000259" key="1">
    <source>
        <dbReference type="PROSITE" id="PS50206"/>
    </source>
</evidence>
<reference evidence="2 3" key="1">
    <citation type="journal article" date="2019" name="Int. J. Syst. Evol. Microbiol.">
        <title>The Global Catalogue of Microorganisms (GCM) 10K type strain sequencing project: providing services to taxonomists for standard genome sequencing and annotation.</title>
        <authorList>
            <consortium name="The Broad Institute Genomics Platform"/>
            <consortium name="The Broad Institute Genome Sequencing Center for Infectious Disease"/>
            <person name="Wu L."/>
            <person name="Ma J."/>
        </authorList>
    </citation>
    <scope>NUCLEOTIDE SEQUENCE [LARGE SCALE GENOMIC DNA]</scope>
    <source>
        <strain evidence="2 3">JCM 15914</strain>
    </source>
</reference>
<dbReference type="Proteomes" id="UP001500166">
    <property type="component" value="Unassembled WGS sequence"/>
</dbReference>
<protein>
    <submittedName>
        <fullName evidence="2">Rhodanese-like domain-containing protein</fullName>
    </submittedName>
</protein>
<feature type="domain" description="Rhodanese" evidence="1">
    <location>
        <begin position="31"/>
        <end position="129"/>
    </location>
</feature>
<sequence length="136" mass="15257">MALETRGSMFMLQRVRADLDRLTPEQALAEQQRGAMLIDLRTNTHRAASAIIPGSLVIDLTVLPWRLDPTFEYRIPEATDWDNRYILFCRHGYSSSLAAWNLRQLGLSRATDLVGGFDAWVEAGLPTTTGPADERP</sequence>
<dbReference type="InterPro" id="IPR001763">
    <property type="entry name" value="Rhodanese-like_dom"/>
</dbReference>
<evidence type="ECO:0000313" key="2">
    <source>
        <dbReference type="EMBL" id="GAA2120724.1"/>
    </source>
</evidence>
<organism evidence="2 3">
    <name type="scientific">Kocuria atrinae</name>
    <dbReference type="NCBI Taxonomy" id="592377"/>
    <lineage>
        <taxon>Bacteria</taxon>
        <taxon>Bacillati</taxon>
        <taxon>Actinomycetota</taxon>
        <taxon>Actinomycetes</taxon>
        <taxon>Micrococcales</taxon>
        <taxon>Micrococcaceae</taxon>
        <taxon>Kocuria</taxon>
    </lineage>
</organism>
<dbReference type="EMBL" id="BAAAQA010000025">
    <property type="protein sequence ID" value="GAA2120724.1"/>
    <property type="molecule type" value="Genomic_DNA"/>
</dbReference>
<accession>A0ABN2Y5T1</accession>
<dbReference type="Gene3D" id="3.40.250.10">
    <property type="entry name" value="Rhodanese-like domain"/>
    <property type="match status" value="1"/>
</dbReference>
<dbReference type="PANTHER" id="PTHR44086:SF10">
    <property type="entry name" value="THIOSULFATE SULFURTRANSFERASE_RHODANESE-LIKE DOMAIN-CONTAINING PROTEIN 3"/>
    <property type="match status" value="1"/>
</dbReference>
<dbReference type="SMART" id="SM00450">
    <property type="entry name" value="RHOD"/>
    <property type="match status" value="1"/>
</dbReference>
<dbReference type="InterPro" id="IPR036873">
    <property type="entry name" value="Rhodanese-like_dom_sf"/>
</dbReference>
<gene>
    <name evidence="2" type="ORF">GCM10009824_22620</name>
</gene>
<comment type="caution">
    <text evidence="2">The sequence shown here is derived from an EMBL/GenBank/DDBJ whole genome shotgun (WGS) entry which is preliminary data.</text>
</comment>
<dbReference type="PROSITE" id="PS50206">
    <property type="entry name" value="RHODANESE_3"/>
    <property type="match status" value="1"/>
</dbReference>
<evidence type="ECO:0000313" key="3">
    <source>
        <dbReference type="Proteomes" id="UP001500166"/>
    </source>
</evidence>
<dbReference type="Pfam" id="PF00581">
    <property type="entry name" value="Rhodanese"/>
    <property type="match status" value="1"/>
</dbReference>
<dbReference type="SUPFAM" id="SSF52821">
    <property type="entry name" value="Rhodanese/Cell cycle control phosphatase"/>
    <property type="match status" value="1"/>
</dbReference>
<proteinExistence type="predicted"/>
<keyword evidence="3" id="KW-1185">Reference proteome</keyword>
<dbReference type="PANTHER" id="PTHR44086">
    <property type="entry name" value="THIOSULFATE SULFURTRANSFERASE RDL2, MITOCHONDRIAL-RELATED"/>
    <property type="match status" value="1"/>
</dbReference>